<dbReference type="Pfam" id="PF24626">
    <property type="entry name" value="SH3_Tf2-1"/>
    <property type="match status" value="1"/>
</dbReference>
<keyword evidence="6" id="KW-0229">DNA integration</keyword>
<dbReference type="InterPro" id="IPR041588">
    <property type="entry name" value="Integrase_H2C2"/>
</dbReference>
<evidence type="ECO:0000256" key="9">
    <source>
        <dbReference type="ARBA" id="ARBA00023125"/>
    </source>
</evidence>
<evidence type="ECO:0000259" key="13">
    <source>
        <dbReference type="PROSITE" id="PS50994"/>
    </source>
</evidence>
<evidence type="ECO:0000313" key="14">
    <source>
        <dbReference type="EMBL" id="KAG7552244.1"/>
    </source>
</evidence>
<reference evidence="14 15" key="1">
    <citation type="submission" date="2020-12" db="EMBL/GenBank/DDBJ databases">
        <title>Concerted genomic and epigenomic changes stabilize Arabidopsis allopolyploids.</title>
        <authorList>
            <person name="Chen Z."/>
        </authorList>
    </citation>
    <scope>NUCLEOTIDE SEQUENCE [LARGE SCALE GENOMIC DNA]</scope>
    <source>
        <strain evidence="14">Allo738</strain>
        <tissue evidence="14">Leaf</tissue>
    </source>
</reference>
<dbReference type="GO" id="GO:0015074">
    <property type="term" value="P:DNA integration"/>
    <property type="evidence" value="ECO:0007669"/>
    <property type="project" value="UniProtKB-KW"/>
</dbReference>
<evidence type="ECO:0000256" key="8">
    <source>
        <dbReference type="ARBA" id="ARBA00022932"/>
    </source>
</evidence>
<dbReference type="Pfam" id="PF17921">
    <property type="entry name" value="Integrase_H2C2"/>
    <property type="match status" value="1"/>
</dbReference>
<dbReference type="GO" id="GO:0003887">
    <property type="term" value="F:DNA-directed DNA polymerase activity"/>
    <property type="evidence" value="ECO:0007669"/>
    <property type="project" value="UniProtKB-KW"/>
</dbReference>
<evidence type="ECO:0000256" key="5">
    <source>
        <dbReference type="ARBA" id="ARBA00022842"/>
    </source>
</evidence>
<dbReference type="Proteomes" id="UP000694240">
    <property type="component" value="Chromosome 11"/>
</dbReference>
<dbReference type="InterPro" id="IPR041577">
    <property type="entry name" value="RT_RNaseH_2"/>
</dbReference>
<evidence type="ECO:0000256" key="7">
    <source>
        <dbReference type="ARBA" id="ARBA00022918"/>
    </source>
</evidence>
<evidence type="ECO:0000256" key="11">
    <source>
        <dbReference type="ARBA" id="ARBA00023268"/>
    </source>
</evidence>
<dbReference type="InterPro" id="IPR050951">
    <property type="entry name" value="Retrovirus_Pol_polyprotein"/>
</dbReference>
<evidence type="ECO:0000313" key="15">
    <source>
        <dbReference type="Proteomes" id="UP000694240"/>
    </source>
</evidence>
<dbReference type="Pfam" id="PF17919">
    <property type="entry name" value="RT_RNaseH_2"/>
    <property type="match status" value="1"/>
</dbReference>
<evidence type="ECO:0000256" key="1">
    <source>
        <dbReference type="ARBA" id="ARBA00022670"/>
    </source>
</evidence>
<dbReference type="FunFam" id="3.30.70.270:FF:000026">
    <property type="entry name" value="Transposon Ty3-G Gag-Pol polyprotein"/>
    <property type="match status" value="1"/>
</dbReference>
<sequence length="732" mass="83594">MQGVNKGCTHCGRTNQTTEMFPQNQGLRPPVPVPGRQARGGRVYALGNQGETKEADAIQVLVGEERQSPTLEEIPVVSDFAEVFLEDIPNLPPSRDVNFTIELIPGTSPISKAPYRMAPSEMAELKKQLMELLEKGFIRPSSSPWGAPVLFVKKKDGNMRLCIDYRQLNQVIIKNKYPLPRIDDLLDQLQGASWFFKIDLRSGYHQRLKEEQLYAKLSKCEFWLQEVGFLGHLVSREGVAVDLAKVEAVTKCKQPSNVTKIRSFLGLAGYYRRFIENFSRIAKPLTQLLCKDAKFVWSESCEQSFRALKKRLTSAPVLTLPRPGVGYVMYTDASLAGLGCVLMQENKEGKPGFLATLGIQSDLLTRIRDAQRQDGKLGPICEKPDDFSQLGYTLRDDAVLSFKSRVCIPKVPTLLEEILREGHQSGYTVHPGSTKMYQTLKPFYHWNGMKGDIAEFVSKCLVCQQVKIEHQKPSGKLQPLPIPEWKWEKDSLHQALGTKLHFSTAYHPQTDGQSERTIQTLEDMLISCVLDSHQSWERSLPLIESAYNNSFHASIGMAPYEALLIRDKMKADQDRQKSYADRRRRDLEFQVGNQVFIKVQPMKGKIRFGQSGKLKPRFIGPFMILERVGSVAYRLELPPELKHAHKVFHVSMLRKYHHDPSHVVNFEPLEIQEDMSYEEEPMQILETRVKELRRKTIPLVKILWTNHGAQEATWELESEMKKKYPHLFQGDF</sequence>
<keyword evidence="7" id="KW-0695">RNA-directed DNA polymerase</keyword>
<keyword evidence="8" id="KW-0548">Nucleotidyltransferase</keyword>
<keyword evidence="2" id="KW-0479">Metal-binding</keyword>
<keyword evidence="15" id="KW-1185">Reference proteome</keyword>
<evidence type="ECO:0000256" key="10">
    <source>
        <dbReference type="ARBA" id="ARBA00023172"/>
    </source>
</evidence>
<dbReference type="InterPro" id="IPR000477">
    <property type="entry name" value="RT_dom"/>
</dbReference>
<feature type="region of interest" description="Disordered" evidence="12">
    <location>
        <begin position="1"/>
        <end position="36"/>
    </location>
</feature>
<evidence type="ECO:0000256" key="2">
    <source>
        <dbReference type="ARBA" id="ARBA00022723"/>
    </source>
</evidence>
<dbReference type="GO" id="GO:0003677">
    <property type="term" value="F:DNA binding"/>
    <property type="evidence" value="ECO:0007669"/>
    <property type="project" value="UniProtKB-KW"/>
</dbReference>
<gene>
    <name evidence="14" type="ORF">ISN45_Aa06g028540</name>
</gene>
<dbReference type="InterPro" id="IPR056924">
    <property type="entry name" value="SH3_Tf2-1"/>
</dbReference>
<name>A0A8T1Z0S2_9BRAS</name>
<comment type="caution">
    <text evidence="14">The sequence shown here is derived from an EMBL/GenBank/DDBJ whole genome shotgun (WGS) entry which is preliminary data.</text>
</comment>
<dbReference type="EMBL" id="JAEFBK010000011">
    <property type="protein sequence ID" value="KAG7552244.1"/>
    <property type="molecule type" value="Genomic_DNA"/>
</dbReference>
<dbReference type="GO" id="GO:0006508">
    <property type="term" value="P:proteolysis"/>
    <property type="evidence" value="ECO:0007669"/>
    <property type="project" value="UniProtKB-KW"/>
</dbReference>
<keyword evidence="10" id="KW-0233">DNA recombination</keyword>
<feature type="domain" description="Integrase catalytic" evidence="13">
    <location>
        <begin position="494"/>
        <end position="567"/>
    </location>
</feature>
<dbReference type="PANTHER" id="PTHR37984">
    <property type="entry name" value="PROTEIN CBG26694"/>
    <property type="match status" value="1"/>
</dbReference>
<keyword evidence="11" id="KW-0511">Multifunctional enzyme</keyword>
<dbReference type="GO" id="GO:0006310">
    <property type="term" value="P:DNA recombination"/>
    <property type="evidence" value="ECO:0007669"/>
    <property type="project" value="UniProtKB-KW"/>
</dbReference>
<organism evidence="14 15">
    <name type="scientific">Arabidopsis thaliana x Arabidopsis arenosa</name>
    <dbReference type="NCBI Taxonomy" id="1240361"/>
    <lineage>
        <taxon>Eukaryota</taxon>
        <taxon>Viridiplantae</taxon>
        <taxon>Streptophyta</taxon>
        <taxon>Embryophyta</taxon>
        <taxon>Tracheophyta</taxon>
        <taxon>Spermatophyta</taxon>
        <taxon>Magnoliopsida</taxon>
        <taxon>eudicotyledons</taxon>
        <taxon>Gunneridae</taxon>
        <taxon>Pentapetalae</taxon>
        <taxon>rosids</taxon>
        <taxon>malvids</taxon>
        <taxon>Brassicales</taxon>
        <taxon>Brassicaceae</taxon>
        <taxon>Camelineae</taxon>
        <taxon>Arabidopsis</taxon>
    </lineage>
</organism>
<dbReference type="GO" id="GO:0003964">
    <property type="term" value="F:RNA-directed DNA polymerase activity"/>
    <property type="evidence" value="ECO:0007669"/>
    <property type="project" value="UniProtKB-KW"/>
</dbReference>
<keyword evidence="8" id="KW-0239">DNA-directed DNA polymerase</keyword>
<dbReference type="PANTHER" id="PTHR37984:SF5">
    <property type="entry name" value="PROTEIN NYNRIN-LIKE"/>
    <property type="match status" value="1"/>
</dbReference>
<dbReference type="InterPro" id="IPR001584">
    <property type="entry name" value="Integrase_cat-core"/>
</dbReference>
<dbReference type="GO" id="GO:0004190">
    <property type="term" value="F:aspartic-type endopeptidase activity"/>
    <property type="evidence" value="ECO:0007669"/>
    <property type="project" value="UniProtKB-KW"/>
</dbReference>
<dbReference type="Pfam" id="PF00078">
    <property type="entry name" value="RVT_1"/>
    <property type="match status" value="1"/>
</dbReference>
<keyword evidence="9" id="KW-0238">DNA-binding</keyword>
<keyword evidence="5" id="KW-0460">Magnesium</keyword>
<accession>A0A8T1Z0S2</accession>
<dbReference type="CDD" id="cd01647">
    <property type="entry name" value="RT_LTR"/>
    <property type="match status" value="1"/>
</dbReference>
<keyword evidence="8" id="KW-0808">Transferase</keyword>
<dbReference type="GO" id="GO:0046872">
    <property type="term" value="F:metal ion binding"/>
    <property type="evidence" value="ECO:0007669"/>
    <property type="project" value="UniProtKB-KW"/>
</dbReference>
<keyword evidence="4" id="KW-0378">Hydrolase</keyword>
<evidence type="ECO:0000256" key="3">
    <source>
        <dbReference type="ARBA" id="ARBA00022750"/>
    </source>
</evidence>
<keyword evidence="3" id="KW-0064">Aspartyl protease</keyword>
<feature type="compositionally biased region" description="Polar residues" evidence="12">
    <location>
        <begin position="12"/>
        <end position="26"/>
    </location>
</feature>
<evidence type="ECO:0000256" key="4">
    <source>
        <dbReference type="ARBA" id="ARBA00022801"/>
    </source>
</evidence>
<evidence type="ECO:0000256" key="6">
    <source>
        <dbReference type="ARBA" id="ARBA00022908"/>
    </source>
</evidence>
<keyword evidence="1" id="KW-0645">Protease</keyword>
<protein>
    <submittedName>
        <fullName evidence="14">Integrase catalytic core</fullName>
    </submittedName>
</protein>
<dbReference type="AlphaFoldDB" id="A0A8T1Z0S2"/>
<dbReference type="PROSITE" id="PS50994">
    <property type="entry name" value="INTEGRASE"/>
    <property type="match status" value="1"/>
</dbReference>
<evidence type="ECO:0000256" key="12">
    <source>
        <dbReference type="SAM" id="MobiDB-lite"/>
    </source>
</evidence>
<proteinExistence type="predicted"/>